<dbReference type="RefSeq" id="WP_246115328.1">
    <property type="nucleotide sequence ID" value="NZ_BJVJ01000074.1"/>
</dbReference>
<sequence length="83" mass="9633">MTQDPDATLRHQINELVEEEHRLERAHVGQALDGEEKSRLDALGVELDRLWDLLRQREARRRAGLSVDDAEERSARVVEGYQQ</sequence>
<reference evidence="2 3" key="1">
    <citation type="submission" date="2019-07" db="EMBL/GenBank/DDBJ databases">
        <title>Whole genome shotgun sequence of Pseudonocardia sulfidoxydans NBRC 16205.</title>
        <authorList>
            <person name="Hosoyama A."/>
            <person name="Uohara A."/>
            <person name="Ohji S."/>
            <person name="Ichikawa N."/>
        </authorList>
    </citation>
    <scope>NUCLEOTIDE SEQUENCE [LARGE SCALE GENOMIC DNA]</scope>
    <source>
        <strain evidence="2 3">NBRC 16205</strain>
    </source>
</reference>
<dbReference type="EMBL" id="BJVJ01000074">
    <property type="protein sequence ID" value="GEL26097.1"/>
    <property type="molecule type" value="Genomic_DNA"/>
</dbReference>
<comment type="caution">
    <text evidence="2">The sequence shown here is derived from an EMBL/GenBank/DDBJ whole genome shotgun (WGS) entry which is preliminary data.</text>
</comment>
<evidence type="ECO:0000313" key="3">
    <source>
        <dbReference type="Proteomes" id="UP000321685"/>
    </source>
</evidence>
<evidence type="ECO:0008006" key="4">
    <source>
        <dbReference type="Google" id="ProtNLM"/>
    </source>
</evidence>
<dbReference type="AlphaFoldDB" id="A0A511DP06"/>
<name>A0A511DP06_9PSEU</name>
<gene>
    <name evidence="2" type="ORF">PSU4_50510</name>
</gene>
<evidence type="ECO:0000313" key="2">
    <source>
        <dbReference type="EMBL" id="GEL26097.1"/>
    </source>
</evidence>
<proteinExistence type="predicted"/>
<feature type="region of interest" description="Disordered" evidence="1">
    <location>
        <begin position="61"/>
        <end position="83"/>
    </location>
</feature>
<accession>A0A511DP06</accession>
<dbReference type="Proteomes" id="UP000321685">
    <property type="component" value="Unassembled WGS sequence"/>
</dbReference>
<keyword evidence="3" id="KW-1185">Reference proteome</keyword>
<dbReference type="Pfam" id="PF10944">
    <property type="entry name" value="DUF2630"/>
    <property type="match status" value="1"/>
</dbReference>
<dbReference type="InterPro" id="IPR020311">
    <property type="entry name" value="Uncharacterised_Rv0898c"/>
</dbReference>
<organism evidence="2 3">
    <name type="scientific">Pseudonocardia sulfidoxydans NBRC 16205</name>
    <dbReference type="NCBI Taxonomy" id="1223511"/>
    <lineage>
        <taxon>Bacteria</taxon>
        <taxon>Bacillati</taxon>
        <taxon>Actinomycetota</taxon>
        <taxon>Actinomycetes</taxon>
        <taxon>Pseudonocardiales</taxon>
        <taxon>Pseudonocardiaceae</taxon>
        <taxon>Pseudonocardia</taxon>
    </lineage>
</organism>
<protein>
    <recommendedName>
        <fullName evidence="4">DUF2630 domain-containing protein</fullName>
    </recommendedName>
</protein>
<evidence type="ECO:0000256" key="1">
    <source>
        <dbReference type="SAM" id="MobiDB-lite"/>
    </source>
</evidence>